<sequence length="112" mass="11739">MKKLTSKFAPIALALTMFPLGIVSAQGGVGAGNLPPTIDIPSIVLRVMNWAFGLLIVLAAAFIFFAAYLYLTAGTQPDNVGKAKQYIIYAVVAIVVGFVARGLVSIVTGLLQ</sequence>
<gene>
    <name evidence="2" type="ORF">A3D47_00300</name>
</gene>
<feature type="transmembrane region" description="Helical" evidence="1">
    <location>
        <begin position="86"/>
        <end position="111"/>
    </location>
</feature>
<comment type="caution">
    <text evidence="2">The sequence shown here is derived from an EMBL/GenBank/DDBJ whole genome shotgun (WGS) entry which is preliminary data.</text>
</comment>
<reference evidence="2 3" key="1">
    <citation type="journal article" date="2016" name="Nat. Commun.">
        <title>Thousands of microbial genomes shed light on interconnected biogeochemical processes in an aquifer system.</title>
        <authorList>
            <person name="Anantharaman K."/>
            <person name="Brown C.T."/>
            <person name="Hug L.A."/>
            <person name="Sharon I."/>
            <person name="Castelle C.J."/>
            <person name="Probst A.J."/>
            <person name="Thomas B.C."/>
            <person name="Singh A."/>
            <person name="Wilkins M.J."/>
            <person name="Karaoz U."/>
            <person name="Brodie E.L."/>
            <person name="Williams K.H."/>
            <person name="Hubbard S.S."/>
            <person name="Banfield J.F."/>
        </authorList>
    </citation>
    <scope>NUCLEOTIDE SEQUENCE [LARGE SCALE GENOMIC DNA]</scope>
</reference>
<dbReference type="AlphaFoldDB" id="A0A1G1Z0J6"/>
<keyword evidence="1" id="KW-1133">Transmembrane helix</keyword>
<proteinExistence type="predicted"/>
<keyword evidence="1" id="KW-0812">Transmembrane</keyword>
<name>A0A1G1Z0J6_9BACT</name>
<evidence type="ECO:0000313" key="3">
    <source>
        <dbReference type="Proteomes" id="UP000178651"/>
    </source>
</evidence>
<organism evidence="2 3">
    <name type="scientific">Candidatus Colwellbacteria bacterium RIFCSPHIGHO2_02_FULL_43_15</name>
    <dbReference type="NCBI Taxonomy" id="1797686"/>
    <lineage>
        <taxon>Bacteria</taxon>
        <taxon>Candidatus Colwelliibacteriota</taxon>
    </lineage>
</organism>
<accession>A0A1G1Z0J6</accession>
<evidence type="ECO:0000256" key="1">
    <source>
        <dbReference type="SAM" id="Phobius"/>
    </source>
</evidence>
<dbReference type="EMBL" id="MHIU01000004">
    <property type="protein sequence ID" value="OGY58132.1"/>
    <property type="molecule type" value="Genomic_DNA"/>
</dbReference>
<dbReference type="InterPro" id="IPR043993">
    <property type="entry name" value="T4SS_pilin"/>
</dbReference>
<evidence type="ECO:0000313" key="2">
    <source>
        <dbReference type="EMBL" id="OGY58132.1"/>
    </source>
</evidence>
<dbReference type="Proteomes" id="UP000178651">
    <property type="component" value="Unassembled WGS sequence"/>
</dbReference>
<dbReference type="Pfam" id="PF18895">
    <property type="entry name" value="T4SS_pilin"/>
    <property type="match status" value="1"/>
</dbReference>
<keyword evidence="1" id="KW-0472">Membrane</keyword>
<feature type="transmembrane region" description="Helical" evidence="1">
    <location>
        <begin position="49"/>
        <end position="74"/>
    </location>
</feature>
<protein>
    <submittedName>
        <fullName evidence="2">Uncharacterized protein</fullName>
    </submittedName>
</protein>